<sequence length="100" mass="11088">MGNIAQKRALRNYRTRLLKRGMARFEVLGLDADRDLIRSLAKRLAEDDPDASRIRATVNQTIAGEPPRKGGILAALRRSPLVGADLNLTRSHETGRKADL</sequence>
<evidence type="ECO:0000313" key="1">
    <source>
        <dbReference type="EMBL" id="OIQ66874.1"/>
    </source>
</evidence>
<comment type="caution">
    <text evidence="1">The sequence shown here is derived from an EMBL/GenBank/DDBJ whole genome shotgun (WGS) entry which is preliminary data.</text>
</comment>
<reference evidence="1" key="1">
    <citation type="submission" date="2016-10" db="EMBL/GenBank/DDBJ databases">
        <title>Sequence of Gallionella enrichment culture.</title>
        <authorList>
            <person name="Poehlein A."/>
            <person name="Muehling M."/>
            <person name="Daniel R."/>
        </authorList>
    </citation>
    <scope>NUCLEOTIDE SEQUENCE</scope>
</reference>
<accession>A0A1J5P6N5</accession>
<protein>
    <submittedName>
        <fullName evidence="1">Uncharacterized protein</fullName>
    </submittedName>
</protein>
<dbReference type="AlphaFoldDB" id="A0A1J5P6N5"/>
<organism evidence="1">
    <name type="scientific">mine drainage metagenome</name>
    <dbReference type="NCBI Taxonomy" id="410659"/>
    <lineage>
        <taxon>unclassified sequences</taxon>
        <taxon>metagenomes</taxon>
        <taxon>ecological metagenomes</taxon>
    </lineage>
</organism>
<proteinExistence type="predicted"/>
<name>A0A1J5P6N5_9ZZZZ</name>
<gene>
    <name evidence="1" type="ORF">GALL_515530</name>
</gene>
<dbReference type="EMBL" id="MLJW01006301">
    <property type="protein sequence ID" value="OIQ66874.1"/>
    <property type="molecule type" value="Genomic_DNA"/>
</dbReference>